<proteinExistence type="predicted"/>
<accession>A0A4R9JY85</accession>
<dbReference type="AlphaFoldDB" id="A0A4R9JY85"/>
<name>A0A4R9JY85_9LEPT</name>
<dbReference type="Proteomes" id="UP000297693">
    <property type="component" value="Unassembled WGS sequence"/>
</dbReference>
<protein>
    <submittedName>
        <fullName evidence="1">Uncharacterized protein</fullName>
    </submittedName>
</protein>
<keyword evidence="2" id="KW-1185">Reference proteome</keyword>
<evidence type="ECO:0000313" key="2">
    <source>
        <dbReference type="Proteomes" id="UP000297693"/>
    </source>
</evidence>
<gene>
    <name evidence="1" type="ORF">EHQ58_15195</name>
</gene>
<reference evidence="1" key="1">
    <citation type="journal article" date="2019" name="PLoS Negl. Trop. Dis.">
        <title>Revisiting the worldwide diversity of Leptospira species in the environment.</title>
        <authorList>
            <person name="Vincent A.T."/>
            <person name="Schiettekatte O."/>
            <person name="Bourhy P."/>
            <person name="Veyrier F.J."/>
            <person name="Picardeau M."/>
        </authorList>
    </citation>
    <scope>NUCLEOTIDE SEQUENCE [LARGE SCALE GENOMIC DNA]</scope>
    <source>
        <strain evidence="1">201702476</strain>
    </source>
</reference>
<organism evidence="1 2">
    <name type="scientific">Leptospira ognonensis</name>
    <dbReference type="NCBI Taxonomy" id="2484945"/>
    <lineage>
        <taxon>Bacteria</taxon>
        <taxon>Pseudomonadati</taxon>
        <taxon>Spirochaetota</taxon>
        <taxon>Spirochaetia</taxon>
        <taxon>Leptospirales</taxon>
        <taxon>Leptospiraceae</taxon>
        <taxon>Leptospira</taxon>
    </lineage>
</organism>
<comment type="caution">
    <text evidence="1">The sequence shown here is derived from an EMBL/GenBank/DDBJ whole genome shotgun (WGS) entry which is preliminary data.</text>
</comment>
<sequence length="238" mass="27048">MNAKFYSEGSSYYRFIERNGSQSGLKIADWEITFLVFDKDFLTSVKAAYPQTEEFQYKLIWRKKTGTYTLTENKKDFTASFTLLESGAEASNDLSDLLNKLGKTKSASLSISEMASFFVEGTGAYQTSETIQTSVKSSYEWKNELPSSETSPPRSVFLFTNGSGDKTTKFSSPHYDFFQLQFEVSPTEPNKLFYKSIYADSKFEIYFLPPLANNLTTKPKEPVGLKRIGDYLLKEETP</sequence>
<evidence type="ECO:0000313" key="1">
    <source>
        <dbReference type="EMBL" id="TGL57131.1"/>
    </source>
</evidence>
<dbReference type="EMBL" id="RQGD01000039">
    <property type="protein sequence ID" value="TGL57131.1"/>
    <property type="molecule type" value="Genomic_DNA"/>
</dbReference>